<protein>
    <submittedName>
        <fullName evidence="1">Unannotated protein</fullName>
    </submittedName>
</protein>
<evidence type="ECO:0000313" key="1">
    <source>
        <dbReference type="EMBL" id="CAB4587836.1"/>
    </source>
</evidence>
<dbReference type="AlphaFoldDB" id="A0A6J6FFX7"/>
<dbReference type="EMBL" id="CAEZTS010000149">
    <property type="protein sequence ID" value="CAB4587836.1"/>
    <property type="molecule type" value="Genomic_DNA"/>
</dbReference>
<sequence length="204" mass="22351">MTIGKGTDWGMPGPVPAGLIARGDDRSLARDLAGGRDGVASAGDMATTIGCSRAPEVGEPGRRLPIDLMDVEITWRGDRRTVVAVSHVSIREPLRRGGRLRGEVRWIMNAQYFAGRDLVPRGHPNDGRLEVLSIDATMGVRQRILAWNRSRTGRHLPHPLITVRSTKEITVACRGRVVVVDGVRSGRADEVVVRVRPDVAFLWI</sequence>
<gene>
    <name evidence="1" type="ORF">UFOPK1722_01469</name>
</gene>
<dbReference type="InterPro" id="IPR016064">
    <property type="entry name" value="NAD/diacylglycerol_kinase_sf"/>
</dbReference>
<dbReference type="SUPFAM" id="SSF111331">
    <property type="entry name" value="NAD kinase/diacylglycerol kinase-like"/>
    <property type="match status" value="1"/>
</dbReference>
<dbReference type="Gene3D" id="2.60.200.40">
    <property type="match status" value="1"/>
</dbReference>
<proteinExistence type="predicted"/>
<organism evidence="1">
    <name type="scientific">freshwater metagenome</name>
    <dbReference type="NCBI Taxonomy" id="449393"/>
    <lineage>
        <taxon>unclassified sequences</taxon>
        <taxon>metagenomes</taxon>
        <taxon>ecological metagenomes</taxon>
    </lineage>
</organism>
<reference evidence="1" key="1">
    <citation type="submission" date="2020-05" db="EMBL/GenBank/DDBJ databases">
        <authorList>
            <person name="Chiriac C."/>
            <person name="Salcher M."/>
            <person name="Ghai R."/>
            <person name="Kavagutti S V."/>
        </authorList>
    </citation>
    <scope>NUCLEOTIDE SEQUENCE</scope>
</reference>
<accession>A0A6J6FFX7</accession>
<name>A0A6J6FFX7_9ZZZZ</name>